<dbReference type="AlphaFoldDB" id="A0A2W6MVR0"/>
<evidence type="ECO:0000313" key="3">
    <source>
        <dbReference type="EMBL" id="PZT48507.1"/>
    </source>
</evidence>
<dbReference type="GO" id="GO:0004601">
    <property type="term" value="F:peroxidase activity"/>
    <property type="evidence" value="ECO:0007669"/>
    <property type="project" value="UniProtKB-KW"/>
</dbReference>
<evidence type="ECO:0000259" key="2">
    <source>
        <dbReference type="Pfam" id="PF18257"/>
    </source>
</evidence>
<dbReference type="Gene3D" id="3.10.450.520">
    <property type="match status" value="1"/>
</dbReference>
<keyword evidence="3" id="KW-0560">Oxidoreductase</keyword>
<feature type="domain" description="Disulfide isomerase DsbG N-terminal" evidence="2">
    <location>
        <begin position="25"/>
        <end position="103"/>
    </location>
</feature>
<dbReference type="EMBL" id="NBIU01000006">
    <property type="protein sequence ID" value="PZT48507.1"/>
    <property type="molecule type" value="Genomic_DNA"/>
</dbReference>
<accession>A0A2W6MVR0</accession>
<gene>
    <name evidence="3" type="ORF">B6S12_03270</name>
</gene>
<feature type="signal peptide" evidence="1">
    <location>
        <begin position="1"/>
        <end position="17"/>
    </location>
</feature>
<name>A0A2W6MVR0_9HELI</name>
<evidence type="ECO:0000313" key="4">
    <source>
        <dbReference type="Proteomes" id="UP000249746"/>
    </source>
</evidence>
<dbReference type="OrthoDB" id="9800545at2"/>
<proteinExistence type="predicted"/>
<dbReference type="RefSeq" id="WP_111229390.1">
    <property type="nucleotide sequence ID" value="NZ_NBIU01000006.1"/>
</dbReference>
<reference evidence="3 4" key="1">
    <citation type="submission" date="2017-03" db="EMBL/GenBank/DDBJ databases">
        <title>Genomic and clinical evidence uncovers the enterohepatic species Helicobacter valdiviensis as a potential human intestinal pathogen.</title>
        <authorList>
            <person name="Fresia P."/>
            <person name="Jara R."/>
            <person name="Sierra R."/>
            <person name="Ferres I."/>
            <person name="Greif G."/>
            <person name="Iraola G."/>
            <person name="Collado L."/>
        </authorList>
    </citation>
    <scope>NUCLEOTIDE SEQUENCE [LARGE SCALE GENOMIC DNA]</scope>
    <source>
        <strain evidence="3 4">WBE14</strain>
    </source>
</reference>
<dbReference type="InterPro" id="IPR041556">
    <property type="entry name" value="DsbG_N"/>
</dbReference>
<keyword evidence="1" id="KW-0732">Signal</keyword>
<keyword evidence="3" id="KW-0575">Peroxidase</keyword>
<dbReference type="InterPro" id="IPR036249">
    <property type="entry name" value="Thioredoxin-like_sf"/>
</dbReference>
<dbReference type="Proteomes" id="UP000249746">
    <property type="component" value="Unassembled WGS sequence"/>
</dbReference>
<organism evidence="3 4">
    <name type="scientific">Helicobacter valdiviensis</name>
    <dbReference type="NCBI Taxonomy" id="1458358"/>
    <lineage>
        <taxon>Bacteria</taxon>
        <taxon>Pseudomonadati</taxon>
        <taxon>Campylobacterota</taxon>
        <taxon>Epsilonproteobacteria</taxon>
        <taxon>Campylobacterales</taxon>
        <taxon>Helicobacteraceae</taxon>
        <taxon>Helicobacter</taxon>
    </lineage>
</organism>
<evidence type="ECO:0000256" key="1">
    <source>
        <dbReference type="SAM" id="SignalP"/>
    </source>
</evidence>
<dbReference type="SUPFAM" id="SSF52833">
    <property type="entry name" value="Thioredoxin-like"/>
    <property type="match status" value="1"/>
</dbReference>
<keyword evidence="4" id="KW-1185">Reference proteome</keyword>
<feature type="chain" id="PRO_5015844930" evidence="1">
    <location>
        <begin position="18"/>
        <end position="242"/>
    </location>
</feature>
<sequence>MKKIALLFSCVALFAYADFNANFTKSIKELSGVDVKVEFKKELESFKDTYFVIAKTSKGDAFPVFVSKDGKYLIGFSNVLNLADNDMKMMQEQLKKASEENLARDKQALSKLFASFSKDDFVYLEGNKKGLPTKIVVTAPDCPHCQNQLKGDIDKILEESNLKIIFAPLGKEDAFIRAQLIMNETKNLKSTKDKLAVLKKYYFAKELSKAQLKTNYDKIKANQEKIFGSGLVQGVPFVFSEE</sequence>
<dbReference type="Gene3D" id="3.40.30.10">
    <property type="entry name" value="Glutaredoxin"/>
    <property type="match status" value="1"/>
</dbReference>
<dbReference type="Pfam" id="PF18257">
    <property type="entry name" value="DsbG_N"/>
    <property type="match status" value="1"/>
</dbReference>
<comment type="caution">
    <text evidence="3">The sequence shown here is derived from an EMBL/GenBank/DDBJ whole genome shotgun (WGS) entry which is preliminary data.</text>
</comment>
<protein>
    <submittedName>
        <fullName evidence="3">Thiol peroxidase</fullName>
    </submittedName>
</protein>